<gene>
    <name evidence="2" type="ORF">C4F51_04860</name>
</gene>
<dbReference type="PANTHER" id="PTHR36920:SF1">
    <property type="entry name" value="OUTER MEMBRANE PROTEIN W"/>
    <property type="match status" value="1"/>
</dbReference>
<dbReference type="Gene3D" id="2.40.160.20">
    <property type="match status" value="1"/>
</dbReference>
<keyword evidence="3" id="KW-1185">Reference proteome</keyword>
<dbReference type="PANTHER" id="PTHR36920">
    <property type="match status" value="1"/>
</dbReference>
<dbReference type="GO" id="GO:0055085">
    <property type="term" value="P:transmembrane transport"/>
    <property type="evidence" value="ECO:0007669"/>
    <property type="project" value="TreeGrafter"/>
</dbReference>
<sequence>MKTSLSVVALVVSLAAVPASADFAVNIGAIGVIPNDSSSSLSTIEQVAGLPTGSTSVAVDNNVQLGITLDYIINKNWTVELIAATPFSHDISVKGSAINGLDIGKTKQLPPTLLLQYHFDTGNDAISPFLGLGVNYTRFFNTEVSGELNDALGALNVITAQDKTRLDLTDSWGVALQAGINIDFNDRFGLHAMVSKMDIDTTGRVKVNGNTIQKVDVKIDPLVAMVGLRIKL</sequence>
<accession>A0A928YSK5</accession>
<reference evidence="2" key="1">
    <citation type="submission" date="2018-07" db="EMBL/GenBank/DDBJ databases">
        <title>Genome assembly of strain Ka43.</title>
        <authorList>
            <person name="Kukolya J."/>
            <person name="Nagy I."/>
            <person name="Horvath B."/>
            <person name="Toth A."/>
        </authorList>
    </citation>
    <scope>NUCLEOTIDE SEQUENCE</scope>
    <source>
        <strain evidence="2">KB43</strain>
    </source>
</reference>
<dbReference type="SUPFAM" id="SSF56925">
    <property type="entry name" value="OMPA-like"/>
    <property type="match status" value="1"/>
</dbReference>
<organism evidence="2 3">
    <name type="scientific">Cellvibrio polysaccharolyticus</name>
    <dbReference type="NCBI Taxonomy" id="2082724"/>
    <lineage>
        <taxon>Bacteria</taxon>
        <taxon>Pseudomonadati</taxon>
        <taxon>Pseudomonadota</taxon>
        <taxon>Gammaproteobacteria</taxon>
        <taxon>Cellvibrionales</taxon>
        <taxon>Cellvibrionaceae</taxon>
        <taxon>Cellvibrio</taxon>
    </lineage>
</organism>
<evidence type="ECO:0000256" key="1">
    <source>
        <dbReference type="SAM" id="SignalP"/>
    </source>
</evidence>
<dbReference type="EMBL" id="PRDL01000001">
    <property type="protein sequence ID" value="MBE8716516.1"/>
    <property type="molecule type" value="Genomic_DNA"/>
</dbReference>
<evidence type="ECO:0000313" key="3">
    <source>
        <dbReference type="Proteomes" id="UP000652567"/>
    </source>
</evidence>
<feature type="chain" id="PRO_5037829231" evidence="1">
    <location>
        <begin position="22"/>
        <end position="232"/>
    </location>
</feature>
<dbReference type="GO" id="GO:0019867">
    <property type="term" value="C:outer membrane"/>
    <property type="evidence" value="ECO:0007669"/>
    <property type="project" value="InterPro"/>
</dbReference>
<name>A0A928YSK5_9GAMM</name>
<comment type="caution">
    <text evidence="2">The sequence shown here is derived from an EMBL/GenBank/DDBJ whole genome shotgun (WGS) entry which is preliminary data.</text>
</comment>
<dbReference type="Proteomes" id="UP000652567">
    <property type="component" value="Unassembled WGS sequence"/>
</dbReference>
<dbReference type="Pfam" id="PF03922">
    <property type="entry name" value="OmpW"/>
    <property type="match status" value="1"/>
</dbReference>
<protein>
    <submittedName>
        <fullName evidence="2">OmpW family protein</fullName>
    </submittedName>
</protein>
<dbReference type="AlphaFoldDB" id="A0A928YSK5"/>
<dbReference type="InterPro" id="IPR011250">
    <property type="entry name" value="OMP/PagP_B-barrel"/>
</dbReference>
<feature type="signal peptide" evidence="1">
    <location>
        <begin position="1"/>
        <end position="21"/>
    </location>
</feature>
<keyword evidence="1" id="KW-0732">Signal</keyword>
<dbReference type="InterPro" id="IPR005618">
    <property type="entry name" value="OMPW"/>
</dbReference>
<proteinExistence type="predicted"/>
<dbReference type="RefSeq" id="WP_193907667.1">
    <property type="nucleotide sequence ID" value="NZ_PRDL01000001.1"/>
</dbReference>
<evidence type="ECO:0000313" key="2">
    <source>
        <dbReference type="EMBL" id="MBE8716516.1"/>
    </source>
</evidence>